<comment type="pathway">
    <text evidence="12 13">Cell wall biogenesis; peptidoglycan biosynthesis.</text>
</comment>
<evidence type="ECO:0000256" key="7">
    <source>
        <dbReference type="ARBA" id="ARBA00022842"/>
    </source>
</evidence>
<reference evidence="17 18" key="1">
    <citation type="submission" date="2013-07" db="EMBL/GenBank/DDBJ databases">
        <title>Isolation of a new Chlamydia species from the feral Sacred Ibis (Threskiornis aethiopicus): Chlamydia ibidis.</title>
        <authorList>
            <person name="Vorimore F."/>
            <person name="Hsia R.-C."/>
            <person name="Huot-Creasy H."/>
            <person name="Bastian S."/>
            <person name="Deruyter L."/>
            <person name="Passet A."/>
            <person name="Sachse K."/>
            <person name="Bavoil P."/>
            <person name="Myers G."/>
            <person name="Laroucau K."/>
        </authorList>
    </citation>
    <scope>NUCLEOTIDE SEQUENCE [LARGE SCALE GENOMIC DNA]</scope>
    <source>
        <strain evidence="17 18">10-1398/6</strain>
    </source>
</reference>
<feature type="binding site" evidence="12">
    <location>
        <position position="187"/>
    </location>
    <ligand>
        <name>UDP-N-acetyl-alpha-D-muramoyl-L-alanyl-D-glutamate</name>
        <dbReference type="ChEBI" id="CHEBI:83900"/>
    </ligand>
</feature>
<dbReference type="HAMAP" id="MF_00208">
    <property type="entry name" value="MurE"/>
    <property type="match status" value="1"/>
</dbReference>
<dbReference type="InterPro" id="IPR035911">
    <property type="entry name" value="MurE/MurF_N"/>
</dbReference>
<evidence type="ECO:0000256" key="6">
    <source>
        <dbReference type="ARBA" id="ARBA00022840"/>
    </source>
</evidence>
<keyword evidence="6 12" id="KW-0067">ATP-binding</keyword>
<feature type="domain" description="Mur ligase C-terminal" evidence="15">
    <location>
        <begin position="331"/>
        <end position="456"/>
    </location>
</feature>
<feature type="binding site" evidence="12">
    <location>
        <begin position="109"/>
        <end position="115"/>
    </location>
    <ligand>
        <name>ATP</name>
        <dbReference type="ChEBI" id="CHEBI:30616"/>
    </ligand>
</feature>
<dbReference type="Pfam" id="PF02875">
    <property type="entry name" value="Mur_ligase_C"/>
    <property type="match status" value="1"/>
</dbReference>
<dbReference type="InterPro" id="IPR000713">
    <property type="entry name" value="Mur_ligase_N"/>
</dbReference>
<dbReference type="EC" id="6.3.2.13" evidence="12"/>
<dbReference type="NCBIfam" id="TIGR01085">
    <property type="entry name" value="murE"/>
    <property type="match status" value="1"/>
</dbReference>
<keyword evidence="8 12" id="KW-0133">Cell shape</keyword>
<comment type="subcellular location">
    <subcellularLocation>
        <location evidence="12 13">Cytoplasm</location>
    </subcellularLocation>
</comment>
<evidence type="ECO:0000259" key="15">
    <source>
        <dbReference type="Pfam" id="PF02875"/>
    </source>
</evidence>
<dbReference type="Pfam" id="PF01225">
    <property type="entry name" value="Mur_ligase"/>
    <property type="match status" value="1"/>
</dbReference>
<evidence type="ECO:0000313" key="18">
    <source>
        <dbReference type="Proteomes" id="UP000016064"/>
    </source>
</evidence>
<proteinExistence type="inferred from homology"/>
<dbReference type="Gene3D" id="3.40.1390.10">
    <property type="entry name" value="MurE/MurF, N-terminal domain"/>
    <property type="match status" value="1"/>
</dbReference>
<comment type="caution">
    <text evidence="12">Lacks conserved residue(s) required for the propagation of feature annotation.</text>
</comment>
<keyword evidence="5 12" id="KW-0547">Nucleotide-binding</keyword>
<feature type="short sequence motif" description="Meso-diaminopimelate recognition motif" evidence="12">
    <location>
        <begin position="404"/>
        <end position="407"/>
    </location>
</feature>
<sequence length="484" mass="53226">MDLKELLHCVDAKVYGKVRPLEVRNLTKNSRYVGVGDIFIAHKGSQYDGNDFASSAVDNGAIAVVSSLYNPFLSVVQVVSPHLYLTESRLAAKYYAYPSNKLGVIGVTGTNGKTTVAHLIKSLLDRMSVPTGLIGTIGHVFGNGDYVQDGFTTPDACLLHKYLAEMVKNHKKAVVMEVSSIGLSLGRVADVSFDIGVFTNLTLDHLDFHDSLDEYLAAKQKLFSNLSTTGLAIVNADSPYVDRFIESTKARIVSYGISRNSDYRACHVKLSSYGVSFDLMHDGKIFSCSSSLIGEHNIYNILAAIAVTHQYLGCDIQHLISEINSISAPKGRLEPIFSGNCPVYIDYAHTPDALDNVCKTLQTLLPEQGRLIIVFGCGGDRERSKRKIMARVAETYGFSVVTSDNPRGEDPEEIINEICTGFVNRNFSIEIDRKQAITYALSIASDRDIVLVAGKGHETYQIFKHQTIPFDDKEVVQEVLSNYV</sequence>
<dbReference type="InterPro" id="IPR004101">
    <property type="entry name" value="Mur_ligase_C"/>
</dbReference>
<evidence type="ECO:0000256" key="9">
    <source>
        <dbReference type="ARBA" id="ARBA00022984"/>
    </source>
</evidence>
<protein>
    <recommendedName>
        <fullName evidence="12">UDP-N-acetylmuramoyl-L-alanyl-D-glutamate--2,6-diaminopimelate ligase</fullName>
        <ecNumber evidence="12">6.3.2.13</ecNumber>
    </recommendedName>
    <alternativeName>
        <fullName evidence="12">Meso-A2pm-adding enzyme</fullName>
    </alternativeName>
    <alternativeName>
        <fullName evidence="12">Meso-diaminopimelate-adding enzyme</fullName>
    </alternativeName>
    <alternativeName>
        <fullName evidence="12">UDP-MurNAc-L-Ala-D-Glu:meso-diaminopimelate ligase</fullName>
    </alternativeName>
    <alternativeName>
        <fullName evidence="12">UDP-MurNAc-tripeptide synthetase</fullName>
    </alternativeName>
    <alternativeName>
        <fullName evidence="12">UDP-N-acetylmuramyl-tripeptide synthetase</fullName>
    </alternativeName>
</protein>
<dbReference type="PANTHER" id="PTHR23135:SF4">
    <property type="entry name" value="UDP-N-ACETYLMURAMOYL-L-ALANYL-D-GLUTAMATE--2,6-DIAMINOPIMELATE LIGASE MURE HOMOLOG, CHLOROPLASTIC"/>
    <property type="match status" value="1"/>
</dbReference>
<keyword evidence="18" id="KW-1185">Reference proteome</keyword>
<evidence type="ECO:0000259" key="16">
    <source>
        <dbReference type="Pfam" id="PF08245"/>
    </source>
</evidence>
<evidence type="ECO:0000256" key="10">
    <source>
        <dbReference type="ARBA" id="ARBA00023306"/>
    </source>
</evidence>
<comment type="catalytic activity">
    <reaction evidence="12">
        <text>UDP-N-acetyl-alpha-D-muramoyl-L-alanyl-D-glutamate + meso-2,6-diaminopimelate + ATP = UDP-N-acetyl-alpha-D-muramoyl-L-alanyl-gamma-D-glutamyl-meso-2,6-diaminopimelate + ADP + phosphate + H(+)</text>
        <dbReference type="Rhea" id="RHEA:23676"/>
        <dbReference type="ChEBI" id="CHEBI:15378"/>
        <dbReference type="ChEBI" id="CHEBI:30616"/>
        <dbReference type="ChEBI" id="CHEBI:43474"/>
        <dbReference type="ChEBI" id="CHEBI:57791"/>
        <dbReference type="ChEBI" id="CHEBI:83900"/>
        <dbReference type="ChEBI" id="CHEBI:83905"/>
        <dbReference type="ChEBI" id="CHEBI:456216"/>
        <dbReference type="EC" id="6.3.2.13"/>
    </reaction>
</comment>
<evidence type="ECO:0000256" key="13">
    <source>
        <dbReference type="RuleBase" id="RU004135"/>
    </source>
</evidence>
<keyword evidence="9 12" id="KW-0573">Peptidoglycan synthesis</keyword>
<evidence type="ECO:0000256" key="8">
    <source>
        <dbReference type="ARBA" id="ARBA00022960"/>
    </source>
</evidence>
<evidence type="ECO:0000256" key="1">
    <source>
        <dbReference type="ARBA" id="ARBA00005898"/>
    </source>
</evidence>
<feature type="binding site" evidence="12">
    <location>
        <position position="458"/>
    </location>
    <ligand>
        <name>meso-2,6-diaminopimelate</name>
        <dbReference type="ChEBI" id="CHEBI:57791"/>
    </ligand>
</feature>
<dbReference type="Gene3D" id="3.90.190.20">
    <property type="entry name" value="Mur ligase, C-terminal domain"/>
    <property type="match status" value="1"/>
</dbReference>
<feature type="modified residue" description="N6-carboxylysine" evidence="12">
    <location>
        <position position="219"/>
    </location>
</feature>
<feature type="domain" description="Mur ligase central" evidence="16">
    <location>
        <begin position="107"/>
        <end position="307"/>
    </location>
</feature>
<feature type="binding site" evidence="12">
    <location>
        <position position="454"/>
    </location>
    <ligand>
        <name>meso-2,6-diaminopimelate</name>
        <dbReference type="ChEBI" id="CHEBI:57791"/>
    </ligand>
</feature>
<comment type="PTM">
    <text evidence="12">Carboxylation is probably crucial for Mg(2+) binding and, consequently, for the gamma-phosphate positioning of ATP.</text>
</comment>
<evidence type="ECO:0000256" key="5">
    <source>
        <dbReference type="ARBA" id="ARBA00022741"/>
    </source>
</evidence>
<dbReference type="SUPFAM" id="SSF63418">
    <property type="entry name" value="MurE/MurF N-terminal domain"/>
    <property type="match status" value="1"/>
</dbReference>
<dbReference type="InterPro" id="IPR018109">
    <property type="entry name" value="Folylpolyglutamate_synth_CS"/>
</dbReference>
<keyword evidence="4 12" id="KW-0132">Cell division</keyword>
<evidence type="ECO:0000256" key="11">
    <source>
        <dbReference type="ARBA" id="ARBA00023316"/>
    </source>
</evidence>
<comment type="function">
    <text evidence="12">Catalyzes the addition of meso-diaminopimelic acid to the nucleotide precursor UDP-N-acetylmuramoyl-L-alanyl-D-glutamate (UMAG) in the biosynthesis of bacterial cell-wall peptidoglycan.</text>
</comment>
<evidence type="ECO:0000256" key="3">
    <source>
        <dbReference type="ARBA" id="ARBA00022598"/>
    </source>
</evidence>
<evidence type="ECO:0000313" key="17">
    <source>
        <dbReference type="EMBL" id="EQM62685.1"/>
    </source>
</evidence>
<feature type="binding site" evidence="12">
    <location>
        <position position="381"/>
    </location>
    <ligand>
        <name>meso-2,6-diaminopimelate</name>
        <dbReference type="ChEBI" id="CHEBI:57791"/>
    </ligand>
</feature>
<feature type="binding site" evidence="12">
    <location>
        <position position="179"/>
    </location>
    <ligand>
        <name>UDP-N-acetyl-alpha-D-muramoyl-L-alanyl-D-glutamate</name>
        <dbReference type="ChEBI" id="CHEBI:83900"/>
    </ligand>
</feature>
<comment type="caution">
    <text evidence="17">The sequence shown here is derived from an EMBL/GenBank/DDBJ whole genome shotgun (WGS) entry which is preliminary data.</text>
</comment>
<keyword evidence="7 12" id="KW-0460">Magnesium</keyword>
<dbReference type="Pfam" id="PF08245">
    <property type="entry name" value="Mur_ligase_M"/>
    <property type="match status" value="1"/>
</dbReference>
<keyword evidence="2 12" id="KW-0963">Cytoplasm</keyword>
<name>A0ABN0MZC2_9CHLA</name>
<feature type="binding site" evidence="12">
    <location>
        <begin position="404"/>
        <end position="407"/>
    </location>
    <ligand>
        <name>meso-2,6-diaminopimelate</name>
        <dbReference type="ChEBI" id="CHEBI:57791"/>
    </ligand>
</feature>
<dbReference type="SUPFAM" id="SSF53623">
    <property type="entry name" value="MurD-like peptide ligases, catalytic domain"/>
    <property type="match status" value="1"/>
</dbReference>
<keyword evidence="11 12" id="KW-0961">Cell wall biogenesis/degradation</keyword>
<organism evidence="17 18">
    <name type="scientific">Chlamydia ibidis 10-1398/6</name>
    <dbReference type="NCBI Taxonomy" id="1046581"/>
    <lineage>
        <taxon>Bacteria</taxon>
        <taxon>Pseudomonadati</taxon>
        <taxon>Chlamydiota</taxon>
        <taxon>Chlamydiia</taxon>
        <taxon>Chlamydiales</taxon>
        <taxon>Chlamydiaceae</taxon>
        <taxon>Chlamydia/Chlamydophila group</taxon>
        <taxon>Chlamydia</taxon>
    </lineage>
</organism>
<dbReference type="RefSeq" id="WP_020370289.1">
    <property type="nucleotide sequence ID" value="NZ_APJW01000002.1"/>
</dbReference>
<feature type="binding site" evidence="12">
    <location>
        <begin position="152"/>
        <end position="153"/>
    </location>
    <ligand>
        <name>UDP-N-acetyl-alpha-D-muramoyl-L-alanyl-D-glutamate</name>
        <dbReference type="ChEBI" id="CHEBI:83900"/>
    </ligand>
</feature>
<comment type="similarity">
    <text evidence="1 12">Belongs to the MurCDEF family. MurE subfamily.</text>
</comment>
<dbReference type="NCBIfam" id="NF001126">
    <property type="entry name" value="PRK00139.1-4"/>
    <property type="match status" value="1"/>
</dbReference>
<dbReference type="InterPro" id="IPR013221">
    <property type="entry name" value="Mur_ligase_cen"/>
</dbReference>
<comment type="cofactor">
    <cofactor evidence="12">
        <name>Mg(2+)</name>
        <dbReference type="ChEBI" id="CHEBI:18420"/>
    </cofactor>
</comment>
<dbReference type="InterPro" id="IPR036565">
    <property type="entry name" value="Mur-like_cat_sf"/>
</dbReference>
<dbReference type="Proteomes" id="UP000016064">
    <property type="component" value="Unassembled WGS sequence"/>
</dbReference>
<gene>
    <name evidence="12 17" type="primary">murE</name>
    <name evidence="17" type="ORF">H359_0739</name>
</gene>
<dbReference type="PROSITE" id="PS01011">
    <property type="entry name" value="FOLYLPOLYGLU_SYNT_1"/>
    <property type="match status" value="1"/>
</dbReference>
<dbReference type="PANTHER" id="PTHR23135">
    <property type="entry name" value="MUR LIGASE FAMILY MEMBER"/>
    <property type="match status" value="1"/>
</dbReference>
<dbReference type="InterPro" id="IPR036615">
    <property type="entry name" value="Mur_ligase_C_dom_sf"/>
</dbReference>
<evidence type="ECO:0000256" key="12">
    <source>
        <dbReference type="HAMAP-Rule" id="MF_00208"/>
    </source>
</evidence>
<feature type="binding site" evidence="12">
    <location>
        <position position="30"/>
    </location>
    <ligand>
        <name>UDP-N-acetyl-alpha-D-muramoyl-L-alanyl-D-glutamate</name>
        <dbReference type="ChEBI" id="CHEBI:83900"/>
    </ligand>
</feature>
<evidence type="ECO:0000256" key="2">
    <source>
        <dbReference type="ARBA" id="ARBA00022490"/>
    </source>
</evidence>
<feature type="domain" description="Mur ligase N-terminal catalytic" evidence="14">
    <location>
        <begin position="23"/>
        <end position="67"/>
    </location>
</feature>
<dbReference type="EMBL" id="APJW01000002">
    <property type="protein sequence ID" value="EQM62685.1"/>
    <property type="molecule type" value="Genomic_DNA"/>
</dbReference>
<evidence type="ECO:0000259" key="14">
    <source>
        <dbReference type="Pfam" id="PF01225"/>
    </source>
</evidence>
<accession>A0ABN0MZC2</accession>
<dbReference type="SUPFAM" id="SSF53244">
    <property type="entry name" value="MurD-like peptide ligases, peptide-binding domain"/>
    <property type="match status" value="1"/>
</dbReference>
<keyword evidence="10 12" id="KW-0131">Cell cycle</keyword>
<dbReference type="Gene3D" id="3.40.1190.10">
    <property type="entry name" value="Mur-like, catalytic domain"/>
    <property type="match status" value="1"/>
</dbReference>
<dbReference type="InterPro" id="IPR005761">
    <property type="entry name" value="UDP-N-AcMur-Glu-dNH2Pim_ligase"/>
</dbReference>
<evidence type="ECO:0000256" key="4">
    <source>
        <dbReference type="ARBA" id="ARBA00022618"/>
    </source>
</evidence>
<keyword evidence="3 12" id="KW-0436">Ligase</keyword>